<evidence type="ECO:0000313" key="2">
    <source>
        <dbReference type="Proteomes" id="UP001234202"/>
    </source>
</evidence>
<dbReference type="EMBL" id="JASBWV010000001">
    <property type="protein sequence ID" value="KAJ9127905.1"/>
    <property type="molecule type" value="Genomic_DNA"/>
</dbReference>
<comment type="caution">
    <text evidence="1">The sequence shown here is derived from an EMBL/GenBank/DDBJ whole genome shotgun (WGS) entry which is preliminary data.</text>
</comment>
<gene>
    <name evidence="1" type="ORF">QFC24_000190</name>
</gene>
<evidence type="ECO:0000313" key="1">
    <source>
        <dbReference type="EMBL" id="KAJ9127905.1"/>
    </source>
</evidence>
<proteinExistence type="predicted"/>
<name>A0ACC2XWX7_9TREE</name>
<reference evidence="1" key="1">
    <citation type="submission" date="2023-04" db="EMBL/GenBank/DDBJ databases">
        <title>Draft Genome sequencing of Naganishia species isolated from polar environments using Oxford Nanopore Technology.</title>
        <authorList>
            <person name="Leo P."/>
            <person name="Venkateswaran K."/>
        </authorList>
    </citation>
    <scope>NUCLEOTIDE SEQUENCE</scope>
    <source>
        <strain evidence="1">DBVPG 5303</strain>
    </source>
</reference>
<protein>
    <submittedName>
        <fullName evidence="1">Uncharacterized protein</fullName>
    </submittedName>
</protein>
<sequence>MFHPTRQILSASRQIVRSSSVTPAARSYPALARSLSSTCAIRSDGYDKHRVQVNEPSSGTTDKSMHRSYVQGGKVCVITGGARGIGHMITQAFMESGATQIAILDLRKEDAAQAGEEMVAKFEEAGEYQKGELEVLPVACNVSSEESVQQAFAEVVQRFGRVDCVVNSAGIVENFPAVDCLASFRPYGQGEEDVNILGSYFVAREAAKVMTAGSSIILIGSMSGVVINVPQPQTPYNFSKAAVIHMAKSLAVEWAPKGIRVNCISPGYVLTNLTKVILDANTELRDTWTNLTPMADPNDLKGAVIYLGSDASAFTTGSNMM</sequence>
<keyword evidence="2" id="KW-1185">Reference proteome</keyword>
<organism evidence="1 2">
    <name type="scientific">Naganishia onofrii</name>
    <dbReference type="NCBI Taxonomy" id="1851511"/>
    <lineage>
        <taxon>Eukaryota</taxon>
        <taxon>Fungi</taxon>
        <taxon>Dikarya</taxon>
        <taxon>Basidiomycota</taxon>
        <taxon>Agaricomycotina</taxon>
        <taxon>Tremellomycetes</taxon>
        <taxon>Filobasidiales</taxon>
        <taxon>Filobasidiaceae</taxon>
        <taxon>Naganishia</taxon>
    </lineage>
</organism>
<accession>A0ACC2XWX7</accession>
<dbReference type="Proteomes" id="UP001234202">
    <property type="component" value="Unassembled WGS sequence"/>
</dbReference>